<dbReference type="PRINTS" id="PR00109">
    <property type="entry name" value="TYRKINASE"/>
</dbReference>
<evidence type="ECO:0000256" key="2">
    <source>
        <dbReference type="ARBA" id="ARBA00022840"/>
    </source>
</evidence>
<dbReference type="InterPro" id="IPR000719">
    <property type="entry name" value="Prot_kinase_dom"/>
</dbReference>
<dbReference type="Gene3D" id="1.10.510.10">
    <property type="entry name" value="Transferase(Phosphotransferase) domain 1"/>
    <property type="match status" value="1"/>
</dbReference>
<evidence type="ECO:0000256" key="1">
    <source>
        <dbReference type="ARBA" id="ARBA00022741"/>
    </source>
</evidence>
<keyword evidence="4" id="KW-0418">Kinase</keyword>
<dbReference type="GO" id="GO:0005524">
    <property type="term" value="F:ATP binding"/>
    <property type="evidence" value="ECO:0007669"/>
    <property type="project" value="UniProtKB-KW"/>
</dbReference>
<dbReference type="InterPro" id="IPR011009">
    <property type="entry name" value="Kinase-like_dom_sf"/>
</dbReference>
<gene>
    <name evidence="4" type="ORF">RirG_066570</name>
</gene>
<dbReference type="HOGENOM" id="CLU_007532_0_0_1"/>
<proteinExistence type="predicted"/>
<dbReference type="InterPro" id="IPR051681">
    <property type="entry name" value="Ser/Thr_Kinases-Pseudokinases"/>
</dbReference>
<keyword evidence="1" id="KW-0547">Nucleotide-binding</keyword>
<keyword evidence="4" id="KW-0808">Transferase</keyword>
<dbReference type="EMBL" id="JEMT01015087">
    <property type="protein sequence ID" value="EXX72731.1"/>
    <property type="molecule type" value="Genomic_DNA"/>
</dbReference>
<dbReference type="OrthoDB" id="10360594at2759"/>
<dbReference type="PANTHER" id="PTHR44329:SF298">
    <property type="entry name" value="MIXED LINEAGE KINASE DOMAIN-LIKE PROTEIN"/>
    <property type="match status" value="1"/>
</dbReference>
<dbReference type="SUPFAM" id="SSF56112">
    <property type="entry name" value="Protein kinase-like (PK-like)"/>
    <property type="match status" value="1"/>
</dbReference>
<sequence>MSLEENIEENIQLINKYDIFESRFGVFKILDYDLNLDERKLKFKKYAHVLCEDCNQEIEKFSFICYNCYNKETDCNERNRMNHGICNSCFKSNTSYGCLICNIFYIFETSDYDLNLEERKAKYRNSNYILCEECNNEIFKGDFYCTYCYNEETDIIKKGHMKFGSSFKILDCNLNLEERRAEYMNYDGILCEKCNNEIDKWYYCCAYCYYKETDIIKKGHIKFGPKFGIFKTSDYNLDLKERRKKYMNYDNILCEECNYYNEETDFIKKAYMKYEYEYVKYSNEIDKWDCYCTYCYDKETDVIKKRHMKFGPKFEFGIFKTSDYNLDLKERITEYMNYDSILCEKCNNKIEDWNYYCAYCYCKETDVIKKGHMKFGPKFKFGIFKTSDYNLDLKERRAEYMNYHSILCEKCNNKIEDWYYYCTCCYDKETDVIKKGHMKFGPKFKFGIFKTSDYNLDLKERRAEYMNYHSILCEKCNNGIDNFGYYYCAYCYDKETDVIKKNHMKFGPDFKFFNTFDYNLNLEERKAKYEKYDIVVCEKCNQGINKHNYYCTRCYNKETDVIKKGHMKFGSDFKIFNTFDNNLNLEERKAKYEKYDIVVCEKCNNEIDKQYYNCNYCYNNNQMIINRCKVCFNGNNDDCCSFYELKQFLENFSKWINENNVFIESKIEISDYDLDEDDRRVKYKNFDYILCEKCDRKYHYNYCYECFDKEIRELKDCENFYFKVYNKETKELRELKELQSILIDYKNVYFKLNSNLGIFKQIIQQFDNTKNYVDNKKILINNIRYNGVHNCWRKLRSYCCDCYDREIDIIEKKRIEFENWTSRNEVIDKLIQDNQNIGRKYGLLEWISYDKFTNINYIAKVGFAKVYSAIWKDGPIKKWSQFSNNWKRNESTKIALKVLNNSKNISGDFLNEIKFHNEVSGYMCIIKCFGITQDPITNNYALVLQYMENGDLRKYLERTVNIITWDQRLNKIYDICLALNNIHIHGLIHKDLHPGNIFIDPTFAYIGDFGFCMPANENLSNSTNKNIYGVMPYMAPEILRGKPHTLASDVYSLGVIINEIITVTPPFNNEPHDHFLVLDICRGLRPNIREETPTSLKELIKKCWDANPDNRPTSGEVFHILSYHLNTYKSIPLKRLSYNFNESTNITNLLLKIQKDEKHPKAIYTSRLLNFQNLPEPINCRNQQEFVSSRYTKRIRTGQVNTFYSDECSDCVIMDID</sequence>
<dbReference type="PANTHER" id="PTHR44329">
    <property type="entry name" value="SERINE/THREONINE-PROTEIN KINASE TNNI3K-RELATED"/>
    <property type="match status" value="1"/>
</dbReference>
<dbReference type="PROSITE" id="PS50011">
    <property type="entry name" value="PROTEIN_KINASE_DOM"/>
    <property type="match status" value="1"/>
</dbReference>
<name>A0A015LJ89_RHIIW</name>
<dbReference type="GO" id="GO:0004674">
    <property type="term" value="F:protein serine/threonine kinase activity"/>
    <property type="evidence" value="ECO:0007669"/>
    <property type="project" value="TreeGrafter"/>
</dbReference>
<reference evidence="4 5" key="1">
    <citation type="submission" date="2014-02" db="EMBL/GenBank/DDBJ databases">
        <title>Single nucleus genome sequencing reveals high similarity among nuclei of an endomycorrhizal fungus.</title>
        <authorList>
            <person name="Lin K."/>
            <person name="Geurts R."/>
            <person name="Zhang Z."/>
            <person name="Limpens E."/>
            <person name="Saunders D.G."/>
            <person name="Mu D."/>
            <person name="Pang E."/>
            <person name="Cao H."/>
            <person name="Cha H."/>
            <person name="Lin T."/>
            <person name="Zhou Q."/>
            <person name="Shang Y."/>
            <person name="Li Y."/>
            <person name="Ivanov S."/>
            <person name="Sharma T."/>
            <person name="Velzen R.V."/>
            <person name="Ruijter N.D."/>
            <person name="Aanen D.K."/>
            <person name="Win J."/>
            <person name="Kamoun S."/>
            <person name="Bisseling T."/>
            <person name="Huang S."/>
        </authorList>
    </citation>
    <scope>NUCLEOTIDE SEQUENCE [LARGE SCALE GENOMIC DNA]</scope>
    <source>
        <strain evidence="5">DAOM197198w</strain>
    </source>
</reference>
<accession>A0A015LJ89</accession>
<keyword evidence="2" id="KW-0067">ATP-binding</keyword>
<protein>
    <submittedName>
        <fullName evidence="4">Polo kinase CDC5</fullName>
    </submittedName>
</protein>
<comment type="caution">
    <text evidence="4">The sequence shown here is derived from an EMBL/GenBank/DDBJ whole genome shotgun (WGS) entry which is preliminary data.</text>
</comment>
<organism evidence="4 5">
    <name type="scientific">Rhizophagus irregularis (strain DAOM 197198w)</name>
    <name type="common">Glomus intraradices</name>
    <dbReference type="NCBI Taxonomy" id="1432141"/>
    <lineage>
        <taxon>Eukaryota</taxon>
        <taxon>Fungi</taxon>
        <taxon>Fungi incertae sedis</taxon>
        <taxon>Mucoromycota</taxon>
        <taxon>Glomeromycotina</taxon>
        <taxon>Glomeromycetes</taxon>
        <taxon>Glomerales</taxon>
        <taxon>Glomeraceae</taxon>
        <taxon>Rhizophagus</taxon>
    </lineage>
</organism>
<dbReference type="AlphaFoldDB" id="A0A015LJ89"/>
<evidence type="ECO:0000259" key="3">
    <source>
        <dbReference type="PROSITE" id="PS50011"/>
    </source>
</evidence>
<feature type="domain" description="Protein kinase" evidence="3">
    <location>
        <begin position="852"/>
        <end position="1127"/>
    </location>
</feature>
<dbReference type="Proteomes" id="UP000022910">
    <property type="component" value="Unassembled WGS sequence"/>
</dbReference>
<evidence type="ECO:0000313" key="5">
    <source>
        <dbReference type="Proteomes" id="UP000022910"/>
    </source>
</evidence>
<evidence type="ECO:0000313" key="4">
    <source>
        <dbReference type="EMBL" id="EXX72731.1"/>
    </source>
</evidence>
<dbReference type="InterPro" id="IPR001245">
    <property type="entry name" value="Ser-Thr/Tyr_kinase_cat_dom"/>
</dbReference>
<keyword evidence="5" id="KW-1185">Reference proteome</keyword>
<dbReference type="Pfam" id="PF00069">
    <property type="entry name" value="Pkinase"/>
    <property type="match status" value="1"/>
</dbReference>